<comment type="caution">
    <text evidence="2">The sequence shown here is derived from an EMBL/GenBank/DDBJ whole genome shotgun (WGS) entry which is preliminary data.</text>
</comment>
<accession>A0A8J6XEG7</accession>
<dbReference type="Pfam" id="PF23859">
    <property type="entry name" value="DpdA"/>
    <property type="match status" value="1"/>
</dbReference>
<dbReference type="AlphaFoldDB" id="A0A8J6XEG7"/>
<sequence length="172" mass="19693">MVAPDYLCQPQHLRRSNKSVAEHQKATITNYDALRQIINKVYIMPTLQGLCKHDYTEHLKQYGDRLPHGAWVGVGSLVGRHPKTIAAILSGIKVVRQDLKLHGFGCGKRSLRYGEVTQRLWSADTMAWSLAARRERRNPDDPVEAQRYLKEVEEMSIQKSLLPLLTTDVYRN</sequence>
<gene>
    <name evidence="2" type="ORF">ICL16_03930</name>
</gene>
<reference evidence="2" key="1">
    <citation type="submission" date="2020-09" db="EMBL/GenBank/DDBJ databases">
        <title>Iningainema tapete sp. nov. (Scytonemataceae, Cyanobacteria) from greenhouses in central Florida (USA) produces two types of nodularin with biosynthetic potential for microcystin-LR and anabaenopeptins.</title>
        <authorList>
            <person name="Berthold D.E."/>
            <person name="Lefler F.W."/>
            <person name="Huang I.-S."/>
            <person name="Abdulla H."/>
            <person name="Zimba P.V."/>
            <person name="Laughinghouse H.D. IV."/>
        </authorList>
    </citation>
    <scope>NUCLEOTIDE SEQUENCE</scope>
    <source>
        <strain evidence="2">BLCCT55</strain>
    </source>
</reference>
<evidence type="ECO:0000259" key="1">
    <source>
        <dbReference type="Pfam" id="PF23859"/>
    </source>
</evidence>
<feature type="domain" description="DeoxyPurine in DNA protein A" evidence="1">
    <location>
        <begin position="4"/>
        <end position="136"/>
    </location>
</feature>
<name>A0A8J6XEG7_9CYAN</name>
<proteinExistence type="predicted"/>
<protein>
    <recommendedName>
        <fullName evidence="1">DeoxyPurine in DNA protein A domain-containing protein</fullName>
    </recommendedName>
</protein>
<evidence type="ECO:0000313" key="2">
    <source>
        <dbReference type="EMBL" id="MBD2771295.1"/>
    </source>
</evidence>
<organism evidence="2 3">
    <name type="scientific">Iningainema tapete BLCC-T55</name>
    <dbReference type="NCBI Taxonomy" id="2748662"/>
    <lineage>
        <taxon>Bacteria</taxon>
        <taxon>Bacillati</taxon>
        <taxon>Cyanobacteriota</taxon>
        <taxon>Cyanophyceae</taxon>
        <taxon>Nostocales</taxon>
        <taxon>Scytonemataceae</taxon>
        <taxon>Iningainema tapete</taxon>
    </lineage>
</organism>
<keyword evidence="3" id="KW-1185">Reference proteome</keyword>
<dbReference type="EMBL" id="JACXAE010000014">
    <property type="protein sequence ID" value="MBD2771295.1"/>
    <property type="molecule type" value="Genomic_DNA"/>
</dbReference>
<dbReference type="InterPro" id="IPR055645">
    <property type="entry name" value="DpdA"/>
</dbReference>
<dbReference type="Proteomes" id="UP000629098">
    <property type="component" value="Unassembled WGS sequence"/>
</dbReference>
<evidence type="ECO:0000313" key="3">
    <source>
        <dbReference type="Proteomes" id="UP000629098"/>
    </source>
</evidence>